<evidence type="ECO:0000313" key="3">
    <source>
        <dbReference type="EMBL" id="WRQ90007.1"/>
    </source>
</evidence>
<feature type="region of interest" description="Disordered" evidence="1">
    <location>
        <begin position="305"/>
        <end position="329"/>
    </location>
</feature>
<evidence type="ECO:0000256" key="1">
    <source>
        <dbReference type="SAM" id="MobiDB-lite"/>
    </source>
</evidence>
<accession>A0ABZ1CFD1</accession>
<gene>
    <name evidence="3" type="ORF">K1X11_011365</name>
</gene>
<keyword evidence="4" id="KW-1185">Reference proteome</keyword>
<dbReference type="RefSeq" id="WP_221032068.1">
    <property type="nucleotide sequence ID" value="NZ_CP139781.1"/>
</dbReference>
<feature type="signal peptide" evidence="2">
    <location>
        <begin position="1"/>
        <end position="29"/>
    </location>
</feature>
<feature type="compositionally biased region" description="Low complexity" evidence="1">
    <location>
        <begin position="319"/>
        <end position="329"/>
    </location>
</feature>
<name>A0ABZ1CFD1_9BACT</name>
<feature type="chain" id="PRO_5045781111" evidence="2">
    <location>
        <begin position="30"/>
        <end position="329"/>
    </location>
</feature>
<reference evidence="3 4" key="2">
    <citation type="submission" date="2023-12" db="EMBL/GenBank/DDBJ databases">
        <title>Description of an unclassified Opitutus bacterium of Verrucomicrobiota.</title>
        <authorList>
            <person name="Zhang D.-F."/>
        </authorList>
    </citation>
    <scope>NUCLEOTIDE SEQUENCE [LARGE SCALE GENOMIC DNA]</scope>
    <source>
        <strain evidence="3 4">WL0086</strain>
    </source>
</reference>
<dbReference type="Proteomes" id="UP000738431">
    <property type="component" value="Chromosome"/>
</dbReference>
<reference evidence="3 4" key="1">
    <citation type="submission" date="2021-08" db="EMBL/GenBank/DDBJ databases">
        <authorList>
            <person name="Zhang D."/>
            <person name="Zhang A."/>
            <person name="Wang L."/>
        </authorList>
    </citation>
    <scope>NUCLEOTIDE SEQUENCE [LARGE SCALE GENOMIC DNA]</scope>
    <source>
        <strain evidence="3 4">WL0086</strain>
    </source>
</reference>
<organism evidence="3 4">
    <name type="scientific">Actomonas aquatica</name>
    <dbReference type="NCBI Taxonomy" id="2866162"/>
    <lineage>
        <taxon>Bacteria</taxon>
        <taxon>Pseudomonadati</taxon>
        <taxon>Verrucomicrobiota</taxon>
        <taxon>Opitutia</taxon>
        <taxon>Opitutales</taxon>
        <taxon>Opitutaceae</taxon>
        <taxon>Actomonas</taxon>
    </lineage>
</organism>
<protein>
    <submittedName>
        <fullName evidence="3">Uncharacterized protein</fullName>
    </submittedName>
</protein>
<proteinExistence type="predicted"/>
<evidence type="ECO:0000256" key="2">
    <source>
        <dbReference type="SAM" id="SignalP"/>
    </source>
</evidence>
<sequence>MDSALRKTRCHLLGAIVGLVAVFSTVGHAAKPVALKATADEDYVAGRLDESGQPRIQKYVFLEGKFYGGAVRDRTLEKTEVAEVARALAPYLARKNFFPTNDEREADIVIAVHWGVSVALSYNYDYINNLMEQAREQQRLEADSYFNNYTAADSIAAGSPVDISADSGNVPDYAQQLLKEASAERAAAPDYDWARMAIARTEHEVSLSTTATLLGFSDTLNLDSERAFTGEDARTVYAMLDEDRYFVVLAAYDLKAIRNGESKNRLWIARISIPSAGTNFTDALQRLGDVGSDFFGENSDILTIRRPPPKKQKAEVEVGEPVVVENPDN</sequence>
<evidence type="ECO:0000313" key="4">
    <source>
        <dbReference type="Proteomes" id="UP000738431"/>
    </source>
</evidence>
<dbReference type="EMBL" id="CP139781">
    <property type="protein sequence ID" value="WRQ90007.1"/>
    <property type="molecule type" value="Genomic_DNA"/>
</dbReference>
<keyword evidence="2" id="KW-0732">Signal</keyword>